<dbReference type="Pfam" id="PF13313">
    <property type="entry name" value="DUF4082"/>
    <property type="match status" value="2"/>
</dbReference>
<dbReference type="InterPro" id="IPR032812">
    <property type="entry name" value="SbsA_Ig"/>
</dbReference>
<evidence type="ECO:0000313" key="7">
    <source>
        <dbReference type="EMBL" id="MDI6101742.1"/>
    </source>
</evidence>
<keyword evidence="1 3" id="KW-0732">Signal</keyword>
<evidence type="ECO:0000259" key="4">
    <source>
        <dbReference type="Pfam" id="PF13205"/>
    </source>
</evidence>
<dbReference type="InterPro" id="IPR014756">
    <property type="entry name" value="Ig_E-set"/>
</dbReference>
<comment type="caution">
    <text evidence="7">The sequence shown here is derived from an EMBL/GenBank/DDBJ whole genome shotgun (WGS) entry which is preliminary data.</text>
</comment>
<dbReference type="Gene3D" id="2.60.40.1220">
    <property type="match status" value="1"/>
</dbReference>
<evidence type="ECO:0000256" key="3">
    <source>
        <dbReference type="SAM" id="SignalP"/>
    </source>
</evidence>
<dbReference type="Gene3D" id="2.60.40.10">
    <property type="entry name" value="Immunoglobulins"/>
    <property type="match status" value="1"/>
</dbReference>
<sequence length="1063" mass="109792">MRDFKSIRQRSLLVLILVAAALFVPAASPAAAADPCAPVVNPVACENTKAGTPKSTWDVSGAGSAALQGFTTQMSANVGETVHFKVKSTAASYRLDIYRMGYYGGNGARLITTVNPVGRQTQPDCVSNSSTGLVDCGNWAVSASWPVPATAVSGIYFARLVRTDGTSGASHVVFVVRDDSSRSDLVFQTSDTTWQAYNSYGGNSFYTGSPAGRAYKVSYNRPLTTRGTGAEDAVFNAEYPMVRFLESNGYDVSYISGVDTDQRGSLLRNHKAFLSVGHDEYWSGAQRANVEAARDAGVHLAFFSGNEVFWKTRWETAVDGSGTPYRTLVCYKETHANATIDPSPTEWTGTWRDPRFSPPKNGGRPENGLTGTAFEVNSGTVNLRVPAADGKMRLWRGTTVASQAADATATLGTGTVGYEWDEDLVNAARPQGLIRLSTTEASGVEILTDHGSSYTSGSATHHLTLYRAASGALVFGAGTVQWSWGLDSNHDRGSGAASTPMRQATVNLFADMGAQPATIASGLTVATASTDTTAPTAVITAPAAGTTVSAGSRVTVSGTASDVGGVVGGVEVSTDGGTSWKPATGRGAWTYSFTPTGSGAVEIRARAIDDSARIGTAATRSITVGQRVCPCSLWTPEDVPAVPSDPDGTATEVGVKFRADVAGKVTAIRFYKGPNNGGTHVGRLWSSTGTQLATVTFTGESATGWQQATFATPVTLTPGATYVASYYAPNGRYAGDVGYFADSGVDSGPLHALRDGLDGANGVYRFGAGFPTLSWESANYWVDVVFTPNDTAPDTTAPTVSARTPASGATGVAAGATVSATFSEAVSAAAVTLTGPSGAVAGAVAYHAGTSTATFTPSAALAASTTYTATVSGARDAAGNTMTATSWTFTTASAPTGPDCPCSVWPASATPGTPSDSETAAVEVGMKFRSDLAGRITGVRFYKGAANTGTHTGSLWSSTGTRLATVTFTGETASGWQQATFSTPVAVTAGTTYVVSYYAPAGRYAFDGGFFATTGVDNGPLHALRNGVDGANGVYRYGAGGGFPTNSWESGNYWVDVVFTPGN</sequence>
<keyword evidence="8" id="KW-1185">Reference proteome</keyword>
<evidence type="ECO:0000256" key="2">
    <source>
        <dbReference type="SAM" id="MobiDB-lite"/>
    </source>
</evidence>
<dbReference type="InterPro" id="IPR013783">
    <property type="entry name" value="Ig-like_fold"/>
</dbReference>
<dbReference type="RefSeq" id="WP_282762726.1">
    <property type="nucleotide sequence ID" value="NZ_JASCTH010000016.1"/>
</dbReference>
<reference evidence="7 8" key="1">
    <citation type="submission" date="2023-05" db="EMBL/GenBank/DDBJ databases">
        <title>Actinoplanes sp. NEAU-A12 genome sequencing.</title>
        <authorList>
            <person name="Wang Z.-S."/>
        </authorList>
    </citation>
    <scope>NUCLEOTIDE SEQUENCE [LARGE SCALE GENOMIC DNA]</scope>
    <source>
        <strain evidence="7 8">NEAU-A12</strain>
    </source>
</reference>
<dbReference type="InterPro" id="IPR046540">
    <property type="entry name" value="DMFA2_C"/>
</dbReference>
<feature type="region of interest" description="Disordered" evidence="2">
    <location>
        <begin position="341"/>
        <end position="366"/>
    </location>
</feature>
<dbReference type="EMBL" id="JASCTH010000016">
    <property type="protein sequence ID" value="MDI6101742.1"/>
    <property type="molecule type" value="Genomic_DNA"/>
</dbReference>
<dbReference type="SUPFAM" id="SSF81296">
    <property type="entry name" value="E set domains"/>
    <property type="match status" value="1"/>
</dbReference>
<feature type="chain" id="PRO_5045526478" evidence="3">
    <location>
        <begin position="33"/>
        <end position="1063"/>
    </location>
</feature>
<feature type="signal peptide" evidence="3">
    <location>
        <begin position="1"/>
        <end position="32"/>
    </location>
</feature>
<dbReference type="InterPro" id="IPR014755">
    <property type="entry name" value="Cu-Rt/internalin_Ig-like"/>
</dbReference>
<evidence type="ECO:0000256" key="1">
    <source>
        <dbReference type="ARBA" id="ARBA00022729"/>
    </source>
</evidence>
<proteinExistence type="predicted"/>
<dbReference type="Proteomes" id="UP001241758">
    <property type="component" value="Unassembled WGS sequence"/>
</dbReference>
<dbReference type="Pfam" id="PF20254">
    <property type="entry name" value="DMFA2_C"/>
    <property type="match status" value="1"/>
</dbReference>
<feature type="domain" description="SbsA Ig-like" evidence="4">
    <location>
        <begin position="794"/>
        <end position="891"/>
    </location>
</feature>
<accession>A0ABT6WPS9</accession>
<feature type="domain" description="DUF4082" evidence="5">
    <location>
        <begin position="909"/>
        <end position="1055"/>
    </location>
</feature>
<dbReference type="Pfam" id="PF17957">
    <property type="entry name" value="Big_7"/>
    <property type="match status" value="1"/>
</dbReference>
<dbReference type="Pfam" id="PF13205">
    <property type="entry name" value="Big_5"/>
    <property type="match status" value="1"/>
</dbReference>
<name>A0ABT6WPS9_9ACTN</name>
<dbReference type="InterPro" id="IPR025141">
    <property type="entry name" value="DUF4082"/>
</dbReference>
<evidence type="ECO:0000259" key="6">
    <source>
        <dbReference type="Pfam" id="PF20254"/>
    </source>
</evidence>
<evidence type="ECO:0000313" key="8">
    <source>
        <dbReference type="Proteomes" id="UP001241758"/>
    </source>
</evidence>
<feature type="domain" description="N,N-dimethylformamidase beta subunit-like C-terminal" evidence="6">
    <location>
        <begin position="95"/>
        <end position="490"/>
    </location>
</feature>
<gene>
    <name evidence="7" type="ORF">QLQ12_24275</name>
</gene>
<protein>
    <submittedName>
        <fullName evidence="7">DUF4082 domain-containing protein</fullName>
    </submittedName>
</protein>
<organism evidence="7 8">
    <name type="scientific">Actinoplanes sandaracinus</name>
    <dbReference type="NCBI Taxonomy" id="3045177"/>
    <lineage>
        <taxon>Bacteria</taxon>
        <taxon>Bacillati</taxon>
        <taxon>Actinomycetota</taxon>
        <taxon>Actinomycetes</taxon>
        <taxon>Micromonosporales</taxon>
        <taxon>Micromonosporaceae</taxon>
        <taxon>Actinoplanes</taxon>
    </lineage>
</organism>
<evidence type="ECO:0000259" key="5">
    <source>
        <dbReference type="Pfam" id="PF13313"/>
    </source>
</evidence>
<feature type="domain" description="DUF4082" evidence="5">
    <location>
        <begin position="638"/>
        <end position="782"/>
    </location>
</feature>